<feature type="compositionally biased region" description="Low complexity" evidence="1">
    <location>
        <begin position="281"/>
        <end position="296"/>
    </location>
</feature>
<feature type="transmembrane region" description="Helical" evidence="2">
    <location>
        <begin position="12"/>
        <end position="32"/>
    </location>
</feature>
<feature type="compositionally biased region" description="Pro residues" evidence="1">
    <location>
        <begin position="216"/>
        <end position="232"/>
    </location>
</feature>
<feature type="compositionally biased region" description="Polar residues" evidence="1">
    <location>
        <begin position="201"/>
        <end position="214"/>
    </location>
</feature>
<organism evidence="3 4">
    <name type="scientific">Candidatus Wolfebacteria bacterium RIFCSPHIGHO2_01_FULL_48_22</name>
    <dbReference type="NCBI Taxonomy" id="1802555"/>
    <lineage>
        <taxon>Bacteria</taxon>
        <taxon>Candidatus Wolfeibacteriota</taxon>
    </lineage>
</organism>
<feature type="compositionally biased region" description="Basic residues" evidence="1">
    <location>
        <begin position="298"/>
        <end position="307"/>
    </location>
</feature>
<keyword evidence="2" id="KW-1133">Transmembrane helix</keyword>
<accession>A0A1F8DPE3</accession>
<proteinExistence type="predicted"/>
<keyword evidence="2" id="KW-0812">Transmembrane</keyword>
<comment type="caution">
    <text evidence="3">The sequence shown here is derived from an EMBL/GenBank/DDBJ whole genome shotgun (WGS) entry which is preliminary data.</text>
</comment>
<protein>
    <submittedName>
        <fullName evidence="3">Uncharacterized protein</fullName>
    </submittedName>
</protein>
<feature type="compositionally biased region" description="Acidic residues" evidence="1">
    <location>
        <begin position="251"/>
        <end position="261"/>
    </location>
</feature>
<dbReference type="EMBL" id="MGIP01000022">
    <property type="protein sequence ID" value="OGM90490.1"/>
    <property type="molecule type" value="Genomic_DNA"/>
</dbReference>
<evidence type="ECO:0000256" key="2">
    <source>
        <dbReference type="SAM" id="Phobius"/>
    </source>
</evidence>
<keyword evidence="2" id="KW-0472">Membrane</keyword>
<sequence length="307" mass="34096">MYERILHFIKYNNAFTIILVIGFFGFGISFAASSDVRDAVYASEETVISVDNSSVVSADLDNFNFNLRIDSVTEDEKSYYATYSYQTLAILDGVWQNKNMEKTLTVSKEALDGKDFGLYLAKELGENINYELSYLKRVQILEREKGDSQKVVTVEYSGLVGKFFDPKEIVIEGYTPVIPEAVPEVPATVESNPEQVIVSTPYTESQVEPEQLPQTPVEPVPATPPQVEPGPEAPATSTPPQIEPEPVLLPEPEDMVDEELIQEVVGELLQNEASPTPPETTPETTPESVAPAPEAVQNHRHKSLWFL</sequence>
<reference evidence="3 4" key="1">
    <citation type="journal article" date="2016" name="Nat. Commun.">
        <title>Thousands of microbial genomes shed light on interconnected biogeochemical processes in an aquifer system.</title>
        <authorList>
            <person name="Anantharaman K."/>
            <person name="Brown C.T."/>
            <person name="Hug L.A."/>
            <person name="Sharon I."/>
            <person name="Castelle C.J."/>
            <person name="Probst A.J."/>
            <person name="Thomas B.C."/>
            <person name="Singh A."/>
            <person name="Wilkins M.J."/>
            <person name="Karaoz U."/>
            <person name="Brodie E.L."/>
            <person name="Williams K.H."/>
            <person name="Hubbard S.S."/>
            <person name="Banfield J.F."/>
        </authorList>
    </citation>
    <scope>NUCLEOTIDE SEQUENCE [LARGE SCALE GENOMIC DNA]</scope>
</reference>
<dbReference type="AlphaFoldDB" id="A0A1F8DPE3"/>
<evidence type="ECO:0000256" key="1">
    <source>
        <dbReference type="SAM" id="MobiDB-lite"/>
    </source>
</evidence>
<gene>
    <name evidence="3" type="ORF">A2755_00100</name>
</gene>
<feature type="region of interest" description="Disordered" evidence="1">
    <location>
        <begin position="201"/>
        <end position="307"/>
    </location>
</feature>
<name>A0A1F8DPE3_9BACT</name>
<dbReference type="STRING" id="1802555.A2755_00100"/>
<evidence type="ECO:0000313" key="3">
    <source>
        <dbReference type="EMBL" id="OGM90490.1"/>
    </source>
</evidence>
<evidence type="ECO:0000313" key="4">
    <source>
        <dbReference type="Proteomes" id="UP000177029"/>
    </source>
</evidence>
<dbReference type="Proteomes" id="UP000177029">
    <property type="component" value="Unassembled WGS sequence"/>
</dbReference>